<dbReference type="InterPro" id="IPR050700">
    <property type="entry name" value="YIM1/Zinc_Alcohol_DH_Fams"/>
</dbReference>
<dbReference type="InterPro" id="IPR020843">
    <property type="entry name" value="ER"/>
</dbReference>
<gene>
    <name evidence="2" type="ORF">F0145_00475</name>
</gene>
<protein>
    <submittedName>
        <fullName evidence="2">NADP-dependent oxidoreductase</fullName>
    </submittedName>
</protein>
<dbReference type="Gene3D" id="3.40.50.720">
    <property type="entry name" value="NAD(P)-binding Rossmann-like Domain"/>
    <property type="match status" value="1"/>
</dbReference>
<dbReference type="AlphaFoldDB" id="A0A5M6DSL1"/>
<dbReference type="InterPro" id="IPR013154">
    <property type="entry name" value="ADH-like_N"/>
</dbReference>
<keyword evidence="3" id="KW-1185">Reference proteome</keyword>
<organism evidence="2 3">
    <name type="scientific">Adhaeribacter rhizoryzae</name>
    <dbReference type="NCBI Taxonomy" id="2607907"/>
    <lineage>
        <taxon>Bacteria</taxon>
        <taxon>Pseudomonadati</taxon>
        <taxon>Bacteroidota</taxon>
        <taxon>Cytophagia</taxon>
        <taxon>Cytophagales</taxon>
        <taxon>Hymenobacteraceae</taxon>
        <taxon>Adhaeribacter</taxon>
    </lineage>
</organism>
<dbReference type="Pfam" id="PF13602">
    <property type="entry name" value="ADH_zinc_N_2"/>
    <property type="match status" value="1"/>
</dbReference>
<dbReference type="Pfam" id="PF08240">
    <property type="entry name" value="ADH_N"/>
    <property type="match status" value="1"/>
</dbReference>
<dbReference type="Proteomes" id="UP000323426">
    <property type="component" value="Unassembled WGS sequence"/>
</dbReference>
<feature type="domain" description="Enoyl reductase (ER)" evidence="1">
    <location>
        <begin position="10"/>
        <end position="311"/>
    </location>
</feature>
<dbReference type="Gene3D" id="3.90.180.10">
    <property type="entry name" value="Medium-chain alcohol dehydrogenases, catalytic domain"/>
    <property type="match status" value="1"/>
</dbReference>
<dbReference type="SUPFAM" id="SSF51735">
    <property type="entry name" value="NAD(P)-binding Rossmann-fold domains"/>
    <property type="match status" value="1"/>
</dbReference>
<sequence length="314" mass="34084">MKAIILNEPGEPDNLQLQEIEKPTLKPNEVLIKAKALSINPVDIKTRKGKAQYGQLRTEPPVILGWDISGEVVEVGNEVKKFKVGDAVFGMVNFPGHGKAYAEYVAAPEIHLALKPESISHQEAAAATLAALTAWQVLVQQAKIKPGQRVFIQAAAGGVGHFAVQIAKHIGAYVIGVASGNNADFLKELGVNQHIDYTQEQFEEALPVVDFVLDSLGGDMVSRYFKILKNEAQLISIVGGVNEEMKKRADALHIKAANYLVHSSGDDMQKLAELLATGVLKAHVSQEFSFENIADAHRQIETGKTRGKVVINLD</sequence>
<dbReference type="SMART" id="SM00829">
    <property type="entry name" value="PKS_ER"/>
    <property type="match status" value="1"/>
</dbReference>
<dbReference type="PANTHER" id="PTHR11695:SF294">
    <property type="entry name" value="RETICULON-4-INTERACTING PROTEIN 1, MITOCHONDRIAL"/>
    <property type="match status" value="1"/>
</dbReference>
<evidence type="ECO:0000313" key="3">
    <source>
        <dbReference type="Proteomes" id="UP000323426"/>
    </source>
</evidence>
<evidence type="ECO:0000259" key="1">
    <source>
        <dbReference type="SMART" id="SM00829"/>
    </source>
</evidence>
<dbReference type="InterPro" id="IPR011032">
    <property type="entry name" value="GroES-like_sf"/>
</dbReference>
<dbReference type="SUPFAM" id="SSF50129">
    <property type="entry name" value="GroES-like"/>
    <property type="match status" value="1"/>
</dbReference>
<reference evidence="2 3" key="1">
    <citation type="submission" date="2019-09" db="EMBL/GenBank/DDBJ databases">
        <title>Genome sequence and assembly of Adhaeribacter sp.</title>
        <authorList>
            <person name="Chhetri G."/>
        </authorList>
    </citation>
    <scope>NUCLEOTIDE SEQUENCE [LARGE SCALE GENOMIC DNA]</scope>
    <source>
        <strain evidence="2 3">DK36</strain>
    </source>
</reference>
<evidence type="ECO:0000313" key="2">
    <source>
        <dbReference type="EMBL" id="KAA5549110.1"/>
    </source>
</evidence>
<dbReference type="PANTHER" id="PTHR11695">
    <property type="entry name" value="ALCOHOL DEHYDROGENASE RELATED"/>
    <property type="match status" value="1"/>
</dbReference>
<comment type="caution">
    <text evidence="2">The sequence shown here is derived from an EMBL/GenBank/DDBJ whole genome shotgun (WGS) entry which is preliminary data.</text>
</comment>
<name>A0A5M6DSL1_9BACT</name>
<dbReference type="InterPro" id="IPR036291">
    <property type="entry name" value="NAD(P)-bd_dom_sf"/>
</dbReference>
<dbReference type="GO" id="GO:0016491">
    <property type="term" value="F:oxidoreductase activity"/>
    <property type="evidence" value="ECO:0007669"/>
    <property type="project" value="InterPro"/>
</dbReference>
<dbReference type="RefSeq" id="WP_150086105.1">
    <property type="nucleotide sequence ID" value="NZ_VWSF01000001.1"/>
</dbReference>
<dbReference type="EMBL" id="VWSF01000001">
    <property type="protein sequence ID" value="KAA5549110.1"/>
    <property type="molecule type" value="Genomic_DNA"/>
</dbReference>
<accession>A0A5M6DSL1</accession>
<dbReference type="CDD" id="cd05289">
    <property type="entry name" value="MDR_like_2"/>
    <property type="match status" value="1"/>
</dbReference>
<proteinExistence type="predicted"/>